<dbReference type="EMBL" id="CM039432">
    <property type="protein sequence ID" value="KAI4332908.1"/>
    <property type="molecule type" value="Genomic_DNA"/>
</dbReference>
<organism evidence="1 2">
    <name type="scientific">Bauhinia variegata</name>
    <name type="common">Purple orchid tree</name>
    <name type="synonym">Phanera variegata</name>
    <dbReference type="NCBI Taxonomy" id="167791"/>
    <lineage>
        <taxon>Eukaryota</taxon>
        <taxon>Viridiplantae</taxon>
        <taxon>Streptophyta</taxon>
        <taxon>Embryophyta</taxon>
        <taxon>Tracheophyta</taxon>
        <taxon>Spermatophyta</taxon>
        <taxon>Magnoliopsida</taxon>
        <taxon>eudicotyledons</taxon>
        <taxon>Gunneridae</taxon>
        <taxon>Pentapetalae</taxon>
        <taxon>rosids</taxon>
        <taxon>fabids</taxon>
        <taxon>Fabales</taxon>
        <taxon>Fabaceae</taxon>
        <taxon>Cercidoideae</taxon>
        <taxon>Cercideae</taxon>
        <taxon>Bauhiniinae</taxon>
        <taxon>Bauhinia</taxon>
    </lineage>
</organism>
<proteinExistence type="predicted"/>
<sequence length="135" mass="14629">MDALQSPLQSAPSQPLDQSNKGNCNTSASLDEPYKTQHFGCSSLKTCWDDIAGVPVLPGLTKSYAITPACLKLTYEDIWIRSSNGFASMLGSSSFSPTTRKKKVIFPHSLSSKKSTQNAAFCTVHQVSLQWLGRG</sequence>
<keyword evidence="2" id="KW-1185">Reference proteome</keyword>
<name>A0ACB9N907_BAUVA</name>
<reference evidence="1 2" key="1">
    <citation type="journal article" date="2022" name="DNA Res.">
        <title>Chromosomal-level genome assembly of the orchid tree Bauhinia variegata (Leguminosae; Cercidoideae) supports the allotetraploid origin hypothesis of Bauhinia.</title>
        <authorList>
            <person name="Zhong Y."/>
            <person name="Chen Y."/>
            <person name="Zheng D."/>
            <person name="Pang J."/>
            <person name="Liu Y."/>
            <person name="Luo S."/>
            <person name="Meng S."/>
            <person name="Qian L."/>
            <person name="Wei D."/>
            <person name="Dai S."/>
            <person name="Zhou R."/>
        </authorList>
    </citation>
    <scope>NUCLEOTIDE SEQUENCE [LARGE SCALE GENOMIC DNA]</scope>
    <source>
        <strain evidence="1">BV-YZ2020</strain>
    </source>
</reference>
<accession>A0ACB9N907</accession>
<evidence type="ECO:0000313" key="1">
    <source>
        <dbReference type="EMBL" id="KAI4332908.1"/>
    </source>
</evidence>
<gene>
    <name evidence="1" type="ORF">L6164_017779</name>
</gene>
<protein>
    <submittedName>
        <fullName evidence="1">Uncharacterized protein</fullName>
    </submittedName>
</protein>
<comment type="caution">
    <text evidence="1">The sequence shown here is derived from an EMBL/GenBank/DDBJ whole genome shotgun (WGS) entry which is preliminary data.</text>
</comment>
<dbReference type="Proteomes" id="UP000828941">
    <property type="component" value="Chromosome 7"/>
</dbReference>
<evidence type="ECO:0000313" key="2">
    <source>
        <dbReference type="Proteomes" id="UP000828941"/>
    </source>
</evidence>